<keyword evidence="1" id="KW-0732">Signal</keyword>
<dbReference type="AlphaFoldDB" id="A0A1I5KKK9"/>
<dbReference type="EMBL" id="FOWZ01000001">
    <property type="protein sequence ID" value="SFO85559.1"/>
    <property type="molecule type" value="Genomic_DNA"/>
</dbReference>
<dbReference type="Proteomes" id="UP000199331">
    <property type="component" value="Unassembled WGS sequence"/>
</dbReference>
<gene>
    <name evidence="2" type="ORF">SAMN04488060_0323</name>
</gene>
<dbReference type="PROSITE" id="PS51257">
    <property type="entry name" value="PROKAR_LIPOPROTEIN"/>
    <property type="match status" value="1"/>
</dbReference>
<protein>
    <recommendedName>
        <fullName evidence="4">DUF4440 domain-containing protein</fullName>
    </recommendedName>
</protein>
<evidence type="ECO:0000313" key="2">
    <source>
        <dbReference type="EMBL" id="SFO85559.1"/>
    </source>
</evidence>
<accession>A0A1I5KKK9</accession>
<proteinExistence type="predicted"/>
<evidence type="ECO:0008006" key="4">
    <source>
        <dbReference type="Google" id="ProtNLM"/>
    </source>
</evidence>
<dbReference type="OrthoDB" id="7201546at2"/>
<evidence type="ECO:0000313" key="3">
    <source>
        <dbReference type="Proteomes" id="UP000199331"/>
    </source>
</evidence>
<feature type="signal peptide" evidence="1">
    <location>
        <begin position="1"/>
        <end position="19"/>
    </location>
</feature>
<reference evidence="3" key="1">
    <citation type="submission" date="2016-10" db="EMBL/GenBank/DDBJ databases">
        <authorList>
            <person name="Varghese N."/>
            <person name="Submissions S."/>
        </authorList>
    </citation>
    <scope>NUCLEOTIDE SEQUENCE [LARGE SCALE GENOMIC DNA]</scope>
    <source>
        <strain evidence="3">CGMCC 1.7715</strain>
    </source>
</reference>
<sequence>MSVRLALAACALASGAACAPLPNQRDRYTRLLTPTAEVSKVIATELAFARAAREDGQWTAFDEYAADGALIFGRNGAIEAKPWLKSQDNPPEAVSWEPHRVWSSCDGSLAVTQGGFTDPNGSVGTFNTVWQRQRNGDYRYVFDFGFPQDEAPVAPDMISSAVAACDTKVDTGEPDSAIPLRVSRDGTLAWGFQIVGQGERHYVVWLAGEDGWEQVVNIALAPDAAQ</sequence>
<dbReference type="RefSeq" id="WP_143089548.1">
    <property type="nucleotide sequence ID" value="NZ_FOWZ01000001.1"/>
</dbReference>
<name>A0A1I5KKK9_9SPHN</name>
<keyword evidence="3" id="KW-1185">Reference proteome</keyword>
<evidence type="ECO:0000256" key="1">
    <source>
        <dbReference type="SAM" id="SignalP"/>
    </source>
</evidence>
<dbReference type="STRING" id="604088.SAMN04488060_0323"/>
<organism evidence="2 3">
    <name type="scientific">Qipengyuania nanhaisediminis</name>
    <dbReference type="NCBI Taxonomy" id="604088"/>
    <lineage>
        <taxon>Bacteria</taxon>
        <taxon>Pseudomonadati</taxon>
        <taxon>Pseudomonadota</taxon>
        <taxon>Alphaproteobacteria</taxon>
        <taxon>Sphingomonadales</taxon>
        <taxon>Erythrobacteraceae</taxon>
        <taxon>Qipengyuania</taxon>
    </lineage>
</organism>
<feature type="chain" id="PRO_5011699525" description="DUF4440 domain-containing protein" evidence="1">
    <location>
        <begin position="20"/>
        <end position="226"/>
    </location>
</feature>